<keyword evidence="6" id="KW-1185">Reference proteome</keyword>
<sequence>MREGVIAADPRAIGDAARACGSLAVGCTAEAGRIGNLSSSLNAQLETLNALETVTGALERDQRRAADATDEARLLSERARASLESGRDAIALSMAEFADITQLVVRLGEQVTGFAAAMTQVRRVTEGIDAIAKTTNMLALNATIEAERAGSAGRSFAVVAAEVKKLAQDTRIAVEEISATTGSLGREADAFVDEISRGVGRSRVAQSRFEKVNDTVSEVSEIVAQVERQSDGIARSTALIHDSVRRVQDGLAGFTREARANGELLGTARIEMEKLERLSNRMFDRLVHSGFAADDQPYVDLALRVAAEVTEIVETAINDGRISAAAVFDTNYRPIPGSDPERFDNGFADFADRHLRVILDRVTDADPRIFGSVCSDVNGYLPTHLSGTSKAPRAGDAEWNNRNRRNRMIVLDDATSRAIASDAAFMMAVYRPDDSSISDTVKNVFVPLRFHGRRWGNFEIAYRDA</sequence>
<evidence type="ECO:0000256" key="3">
    <source>
        <dbReference type="PROSITE-ProRule" id="PRU00284"/>
    </source>
</evidence>
<dbReference type="Gene3D" id="1.10.287.950">
    <property type="entry name" value="Methyl-accepting chemotaxis protein"/>
    <property type="match status" value="1"/>
</dbReference>
<dbReference type="SUPFAM" id="SSF58104">
    <property type="entry name" value="Methyl-accepting chemotaxis protein (MCP) signaling domain"/>
    <property type="match status" value="1"/>
</dbReference>
<protein>
    <submittedName>
        <fullName evidence="5">Methyl-accepting chemotaxis protein</fullName>
    </submittedName>
</protein>
<dbReference type="SMART" id="SM00283">
    <property type="entry name" value="MA"/>
    <property type="match status" value="1"/>
</dbReference>
<evidence type="ECO:0000256" key="1">
    <source>
        <dbReference type="ARBA" id="ARBA00023224"/>
    </source>
</evidence>
<keyword evidence="1 3" id="KW-0807">Transducer</keyword>
<comment type="similarity">
    <text evidence="2">Belongs to the methyl-accepting chemotaxis (MCP) protein family.</text>
</comment>
<dbReference type="PANTHER" id="PTHR32089:SF112">
    <property type="entry name" value="LYSOZYME-LIKE PROTEIN-RELATED"/>
    <property type="match status" value="1"/>
</dbReference>
<evidence type="ECO:0000313" key="6">
    <source>
        <dbReference type="Proteomes" id="UP000734218"/>
    </source>
</evidence>
<organism evidence="5 6">
    <name type="scientific">Sphingomonas jejuensis</name>
    <dbReference type="NCBI Taxonomy" id="904715"/>
    <lineage>
        <taxon>Bacteria</taxon>
        <taxon>Pseudomonadati</taxon>
        <taxon>Pseudomonadota</taxon>
        <taxon>Alphaproteobacteria</taxon>
        <taxon>Sphingomonadales</taxon>
        <taxon>Sphingomonadaceae</taxon>
        <taxon>Sphingomonas</taxon>
    </lineage>
</organism>
<dbReference type="PRINTS" id="PR00260">
    <property type="entry name" value="CHEMTRNSDUCR"/>
</dbReference>
<dbReference type="EMBL" id="JAATJE010000001">
    <property type="protein sequence ID" value="NJC33442.1"/>
    <property type="molecule type" value="Genomic_DNA"/>
</dbReference>
<proteinExistence type="inferred from homology"/>
<evidence type="ECO:0000256" key="2">
    <source>
        <dbReference type="ARBA" id="ARBA00029447"/>
    </source>
</evidence>
<feature type="domain" description="Methyl-accepting transducer" evidence="4">
    <location>
        <begin position="19"/>
        <end position="266"/>
    </location>
</feature>
<reference evidence="5 6" key="1">
    <citation type="submission" date="2020-03" db="EMBL/GenBank/DDBJ databases">
        <title>Genomic Encyclopedia of Type Strains, Phase IV (KMG-IV): sequencing the most valuable type-strain genomes for metagenomic binning, comparative biology and taxonomic classification.</title>
        <authorList>
            <person name="Goeker M."/>
        </authorList>
    </citation>
    <scope>NUCLEOTIDE SEQUENCE [LARGE SCALE GENOMIC DNA]</scope>
    <source>
        <strain evidence="5 6">DSM 27651</strain>
    </source>
</reference>
<name>A0ABX0XKQ6_9SPHN</name>
<evidence type="ECO:0000259" key="4">
    <source>
        <dbReference type="PROSITE" id="PS50111"/>
    </source>
</evidence>
<dbReference type="PROSITE" id="PS50111">
    <property type="entry name" value="CHEMOTAXIS_TRANSDUC_2"/>
    <property type="match status" value="1"/>
</dbReference>
<dbReference type="Pfam" id="PF00015">
    <property type="entry name" value="MCPsignal"/>
    <property type="match status" value="1"/>
</dbReference>
<dbReference type="Proteomes" id="UP000734218">
    <property type="component" value="Unassembled WGS sequence"/>
</dbReference>
<gene>
    <name evidence="5" type="ORF">GGR88_000916</name>
</gene>
<dbReference type="RefSeq" id="WP_167953427.1">
    <property type="nucleotide sequence ID" value="NZ_JAATJE010000001.1"/>
</dbReference>
<comment type="caution">
    <text evidence="5">The sequence shown here is derived from an EMBL/GenBank/DDBJ whole genome shotgun (WGS) entry which is preliminary data.</text>
</comment>
<dbReference type="InterPro" id="IPR004090">
    <property type="entry name" value="Chemotax_Me-accpt_rcpt"/>
</dbReference>
<dbReference type="InterPro" id="IPR004089">
    <property type="entry name" value="MCPsignal_dom"/>
</dbReference>
<evidence type="ECO:0000313" key="5">
    <source>
        <dbReference type="EMBL" id="NJC33442.1"/>
    </source>
</evidence>
<accession>A0ABX0XKQ6</accession>
<dbReference type="PANTHER" id="PTHR32089">
    <property type="entry name" value="METHYL-ACCEPTING CHEMOTAXIS PROTEIN MCPB"/>
    <property type="match status" value="1"/>
</dbReference>